<name>A0A1E3P9T2_WICAA</name>
<dbReference type="STRING" id="683960.A0A1E3P9T2"/>
<dbReference type="AlphaFoldDB" id="A0A1E3P9T2"/>
<dbReference type="PANTHER" id="PTHR43194">
    <property type="entry name" value="HYDROLASE ALPHA/BETA FOLD FAMILY"/>
    <property type="match status" value="1"/>
</dbReference>
<keyword evidence="3" id="KW-1185">Reference proteome</keyword>
<protein>
    <recommendedName>
        <fullName evidence="1">AB hydrolase-1 domain-containing protein</fullName>
    </recommendedName>
</protein>
<dbReference type="InterPro" id="IPR000073">
    <property type="entry name" value="AB_hydrolase_1"/>
</dbReference>
<accession>A0A1E3P9T2</accession>
<gene>
    <name evidence="2" type="ORF">WICANDRAFT_14521</name>
</gene>
<sequence>FDRFERIFDAQFPRFNKNATIPPNSNHLKIVVDHYKLRSSLKSPERKPINLYLLHGTGMTKAIWRYYAKRLYEFSETESPIWQIDNIIAMDLVTHGESAMFNMGKLGYEYDWRDGARDLVKIASELNLQGDNIAIGHSMGGFQSVYAAFLAPTLFKFVVPIEAVLNQSENSRKRFKGLLPALNKVITTEFRNEVEYETFMKKKSFYTGFNKEILDDFIKAEKWVHPDGTVSTKTSKQQQMLGYYVGGFITPIALEVVHNIFIPIVHVIGSEATWNEKESVELIRNGHINVLDAVDIKGGQHLVNGEQPDEVIKVL</sequence>
<dbReference type="InterPro" id="IPR050228">
    <property type="entry name" value="Carboxylesterase_BioH"/>
</dbReference>
<evidence type="ECO:0000259" key="1">
    <source>
        <dbReference type="Pfam" id="PF12697"/>
    </source>
</evidence>
<feature type="non-terminal residue" evidence="2">
    <location>
        <position position="1"/>
    </location>
</feature>
<dbReference type="Pfam" id="PF12697">
    <property type="entry name" value="Abhydrolase_6"/>
    <property type="match status" value="1"/>
</dbReference>
<dbReference type="SUPFAM" id="SSF53474">
    <property type="entry name" value="alpha/beta-Hydrolases"/>
    <property type="match status" value="1"/>
</dbReference>
<dbReference type="RefSeq" id="XP_019041335.1">
    <property type="nucleotide sequence ID" value="XM_019180610.1"/>
</dbReference>
<dbReference type="PANTHER" id="PTHR43194:SF2">
    <property type="entry name" value="PEROXISOMAL MEMBRANE PROTEIN LPX1"/>
    <property type="match status" value="1"/>
</dbReference>
<dbReference type="OrthoDB" id="94039at2759"/>
<dbReference type="Gene3D" id="3.40.50.1820">
    <property type="entry name" value="alpha/beta hydrolase"/>
    <property type="match status" value="1"/>
</dbReference>
<dbReference type="GeneID" id="30197856"/>
<feature type="non-terminal residue" evidence="2">
    <location>
        <position position="315"/>
    </location>
</feature>
<dbReference type="EMBL" id="KV454208">
    <property type="protein sequence ID" value="ODQ62128.1"/>
    <property type="molecule type" value="Genomic_DNA"/>
</dbReference>
<dbReference type="Proteomes" id="UP000094112">
    <property type="component" value="Unassembled WGS sequence"/>
</dbReference>
<dbReference type="InterPro" id="IPR029058">
    <property type="entry name" value="AB_hydrolase_fold"/>
</dbReference>
<reference evidence="2 3" key="1">
    <citation type="journal article" date="2016" name="Proc. Natl. Acad. Sci. U.S.A.">
        <title>Comparative genomics of biotechnologically important yeasts.</title>
        <authorList>
            <person name="Riley R."/>
            <person name="Haridas S."/>
            <person name="Wolfe K.H."/>
            <person name="Lopes M.R."/>
            <person name="Hittinger C.T."/>
            <person name="Goeker M."/>
            <person name="Salamov A.A."/>
            <person name="Wisecaver J.H."/>
            <person name="Long T.M."/>
            <person name="Calvey C.H."/>
            <person name="Aerts A.L."/>
            <person name="Barry K.W."/>
            <person name="Choi C."/>
            <person name="Clum A."/>
            <person name="Coughlan A.Y."/>
            <person name="Deshpande S."/>
            <person name="Douglass A.P."/>
            <person name="Hanson S.J."/>
            <person name="Klenk H.-P."/>
            <person name="LaButti K.M."/>
            <person name="Lapidus A."/>
            <person name="Lindquist E.A."/>
            <person name="Lipzen A.M."/>
            <person name="Meier-Kolthoff J.P."/>
            <person name="Ohm R.A."/>
            <person name="Otillar R.P."/>
            <person name="Pangilinan J.L."/>
            <person name="Peng Y."/>
            <person name="Rokas A."/>
            <person name="Rosa C.A."/>
            <person name="Scheuner C."/>
            <person name="Sibirny A.A."/>
            <person name="Slot J.C."/>
            <person name="Stielow J.B."/>
            <person name="Sun H."/>
            <person name="Kurtzman C.P."/>
            <person name="Blackwell M."/>
            <person name="Grigoriev I.V."/>
            <person name="Jeffries T.W."/>
        </authorList>
    </citation>
    <scope>NUCLEOTIDE SEQUENCE [LARGE SCALE GENOMIC DNA]</scope>
    <source>
        <strain evidence="3">ATCC 58044 / CBS 1984 / NCYC 433 / NRRL Y-366-8</strain>
    </source>
</reference>
<feature type="domain" description="AB hydrolase-1" evidence="1">
    <location>
        <begin position="52"/>
        <end position="313"/>
    </location>
</feature>
<evidence type="ECO:0000313" key="3">
    <source>
        <dbReference type="Proteomes" id="UP000094112"/>
    </source>
</evidence>
<evidence type="ECO:0000313" key="2">
    <source>
        <dbReference type="EMBL" id="ODQ62128.1"/>
    </source>
</evidence>
<organism evidence="2 3">
    <name type="scientific">Wickerhamomyces anomalus (strain ATCC 58044 / CBS 1984 / NCYC 433 / NRRL Y-366-8)</name>
    <name type="common">Yeast</name>
    <name type="synonym">Hansenula anomala</name>
    <dbReference type="NCBI Taxonomy" id="683960"/>
    <lineage>
        <taxon>Eukaryota</taxon>
        <taxon>Fungi</taxon>
        <taxon>Dikarya</taxon>
        <taxon>Ascomycota</taxon>
        <taxon>Saccharomycotina</taxon>
        <taxon>Saccharomycetes</taxon>
        <taxon>Phaffomycetales</taxon>
        <taxon>Wickerhamomycetaceae</taxon>
        <taxon>Wickerhamomyces</taxon>
    </lineage>
</organism>
<proteinExistence type="predicted"/>